<name>A0ABV8X9P4_9LACT</name>
<dbReference type="PANTHER" id="PTHR38451">
    <property type="entry name" value="TRNA (ADENINE(22)-N(1))-METHYLTRANSFERASE"/>
    <property type="match status" value="1"/>
</dbReference>
<dbReference type="Pfam" id="PF04816">
    <property type="entry name" value="TrmK"/>
    <property type="match status" value="1"/>
</dbReference>
<gene>
    <name evidence="1" type="ORF">ACFOZY_11775</name>
</gene>
<reference evidence="2" key="1">
    <citation type="journal article" date="2019" name="Int. J. Syst. Evol. Microbiol.">
        <title>The Global Catalogue of Microorganisms (GCM) 10K type strain sequencing project: providing services to taxonomists for standard genome sequencing and annotation.</title>
        <authorList>
            <consortium name="The Broad Institute Genomics Platform"/>
            <consortium name="The Broad Institute Genome Sequencing Center for Infectious Disease"/>
            <person name="Wu L."/>
            <person name="Ma J."/>
        </authorList>
    </citation>
    <scope>NUCLEOTIDE SEQUENCE [LARGE SCALE GENOMIC DNA]</scope>
    <source>
        <strain evidence="2">CCUG 59778</strain>
    </source>
</reference>
<accession>A0ABV8X9P4</accession>
<protein>
    <submittedName>
        <fullName evidence="1">tRNA (Adenine(22)-N(1))-methyltransferase</fullName>
    </submittedName>
</protein>
<dbReference type="InterPro" id="IPR006901">
    <property type="entry name" value="TrmK"/>
</dbReference>
<sequence length="230" mass="25954">MNSQKLSKRLETVASYVPKGSRLADIGSDHAYLPCYLAHQGMIDRAIAGEVVKGPYESAVKEVKKEGLQNSIVVRLADGLDAIRESDQIDTITIAGMGGPLIVSIIEKGKTKLTNVQRLILQPNVHAKAIREWAVNNEWKLIDEKILKEDRKIYEVLVLERGTVNYSDVETLMGPFLLKDKNLIFLEKWNSEVNQWRRIVDSLNLATEDQTMRKEELEKLISLVEGEIGQ</sequence>
<dbReference type="SUPFAM" id="SSF53335">
    <property type="entry name" value="S-adenosyl-L-methionine-dependent methyltransferases"/>
    <property type="match status" value="1"/>
</dbReference>
<evidence type="ECO:0000313" key="1">
    <source>
        <dbReference type="EMBL" id="MFC4411097.1"/>
    </source>
</evidence>
<keyword evidence="2" id="KW-1185">Reference proteome</keyword>
<comment type="caution">
    <text evidence="1">The sequence shown here is derived from an EMBL/GenBank/DDBJ whole genome shotgun (WGS) entry which is preliminary data.</text>
</comment>
<dbReference type="PIRSF" id="PIRSF018637">
    <property type="entry name" value="TrmK"/>
    <property type="match status" value="1"/>
</dbReference>
<evidence type="ECO:0000313" key="2">
    <source>
        <dbReference type="Proteomes" id="UP001595817"/>
    </source>
</evidence>
<dbReference type="InterPro" id="IPR029063">
    <property type="entry name" value="SAM-dependent_MTases_sf"/>
</dbReference>
<dbReference type="RefSeq" id="WP_378156146.1">
    <property type="nucleotide sequence ID" value="NZ_JBHSEC010000019.1"/>
</dbReference>
<organism evidence="1 2">
    <name type="scientific">Chungangia koreensis</name>
    <dbReference type="NCBI Taxonomy" id="752657"/>
    <lineage>
        <taxon>Bacteria</taxon>
        <taxon>Bacillati</taxon>
        <taxon>Bacillota</taxon>
        <taxon>Bacilli</taxon>
        <taxon>Lactobacillales</taxon>
        <taxon>Chungangia</taxon>
    </lineage>
</organism>
<proteinExistence type="predicted"/>
<dbReference type="Gene3D" id="3.40.50.150">
    <property type="entry name" value="Vaccinia Virus protein VP39"/>
    <property type="match status" value="1"/>
</dbReference>
<dbReference type="EMBL" id="JBHSEC010000019">
    <property type="protein sequence ID" value="MFC4411097.1"/>
    <property type="molecule type" value="Genomic_DNA"/>
</dbReference>
<dbReference type="PANTHER" id="PTHR38451:SF1">
    <property type="entry name" value="TRNA (ADENINE(22)-N(1))-METHYLTRANSFERASE"/>
    <property type="match status" value="1"/>
</dbReference>
<dbReference type="Gene3D" id="1.10.287.1890">
    <property type="match status" value="1"/>
</dbReference>
<dbReference type="Proteomes" id="UP001595817">
    <property type="component" value="Unassembled WGS sequence"/>
</dbReference>